<dbReference type="EMBL" id="JAQQBS010000001">
    <property type="protein sequence ID" value="KAK0177287.1"/>
    <property type="molecule type" value="Genomic_DNA"/>
</dbReference>
<dbReference type="SUPFAM" id="SSF55486">
    <property type="entry name" value="Metalloproteases ('zincins'), catalytic domain"/>
    <property type="match status" value="1"/>
</dbReference>
<dbReference type="AlphaFoldDB" id="A0AA39FWS2"/>
<reference evidence="2" key="2">
    <citation type="submission" date="2023-03" db="EMBL/GenBank/DDBJ databases">
        <authorList>
            <person name="Inwood S.N."/>
            <person name="Skelly J.G."/>
            <person name="Guhlin J."/>
            <person name="Harrop T.W.R."/>
            <person name="Goldson S.G."/>
            <person name="Dearden P.K."/>
        </authorList>
    </citation>
    <scope>NUCLEOTIDE SEQUENCE</scope>
    <source>
        <strain evidence="2">Irish</strain>
        <tissue evidence="2">Whole body</tissue>
    </source>
</reference>
<feature type="compositionally biased region" description="Low complexity" evidence="1">
    <location>
        <begin position="266"/>
        <end position="278"/>
    </location>
</feature>
<protein>
    <recommendedName>
        <fullName evidence="4">Peptidase M12B domain-containing protein</fullName>
    </recommendedName>
</protein>
<evidence type="ECO:0000256" key="1">
    <source>
        <dbReference type="SAM" id="MobiDB-lite"/>
    </source>
</evidence>
<evidence type="ECO:0000313" key="3">
    <source>
        <dbReference type="Proteomes" id="UP001168990"/>
    </source>
</evidence>
<dbReference type="InterPro" id="IPR024079">
    <property type="entry name" value="MetalloPept_cat_dom_sf"/>
</dbReference>
<keyword evidence="3" id="KW-1185">Reference proteome</keyword>
<dbReference type="Gene3D" id="3.40.390.10">
    <property type="entry name" value="Collagenase (Catalytic Domain)"/>
    <property type="match status" value="1"/>
</dbReference>
<proteinExistence type="predicted"/>
<feature type="region of interest" description="Disordered" evidence="1">
    <location>
        <begin position="266"/>
        <end position="287"/>
    </location>
</feature>
<sequence length="287" mass="32709">MKEGENVKPTAIIHDKGFFKSFANVAHEIGHMMSVYHDTPLYLTKDGKCCGYIMKLHPRRCIKCLSWSPTSEETLRLFFRLLIFLRIIKLLDLIQAENRLDGRITPQVYKCLDPNLRYVLIQITVRPFVSEILSFKCKRTRFHSITDIDATTDRTGNQRALKKVQKSDFFLCLGKSTVSLLIMGGMLRFKDNSSAQCTSNNPAKLQTDRFDGFSGPIVQNLEKIKGTIFRTYLNVAWFRYFHTDIITDITGSAVTNIENQQTITAEDAATSAAEPSSSSKRRIHDLL</sequence>
<evidence type="ECO:0008006" key="4">
    <source>
        <dbReference type="Google" id="ProtNLM"/>
    </source>
</evidence>
<evidence type="ECO:0000313" key="2">
    <source>
        <dbReference type="EMBL" id="KAK0177287.1"/>
    </source>
</evidence>
<dbReference type="GO" id="GO:0008237">
    <property type="term" value="F:metallopeptidase activity"/>
    <property type="evidence" value="ECO:0007669"/>
    <property type="project" value="InterPro"/>
</dbReference>
<organism evidence="2 3">
    <name type="scientific">Microctonus aethiopoides</name>
    <dbReference type="NCBI Taxonomy" id="144406"/>
    <lineage>
        <taxon>Eukaryota</taxon>
        <taxon>Metazoa</taxon>
        <taxon>Ecdysozoa</taxon>
        <taxon>Arthropoda</taxon>
        <taxon>Hexapoda</taxon>
        <taxon>Insecta</taxon>
        <taxon>Pterygota</taxon>
        <taxon>Neoptera</taxon>
        <taxon>Endopterygota</taxon>
        <taxon>Hymenoptera</taxon>
        <taxon>Apocrita</taxon>
        <taxon>Ichneumonoidea</taxon>
        <taxon>Braconidae</taxon>
        <taxon>Euphorinae</taxon>
        <taxon>Microctonus</taxon>
    </lineage>
</organism>
<reference evidence="2" key="1">
    <citation type="journal article" date="2023" name="bioRxiv">
        <title>Scaffold-level genome assemblies of two parasitoid biocontrol wasps reveal the parthenogenesis mechanism and an associated novel virus.</title>
        <authorList>
            <person name="Inwood S."/>
            <person name="Skelly J."/>
            <person name="Guhlin J."/>
            <person name="Harrop T."/>
            <person name="Goldson S."/>
            <person name="Dearden P."/>
        </authorList>
    </citation>
    <scope>NUCLEOTIDE SEQUENCE</scope>
    <source>
        <strain evidence="2">Irish</strain>
        <tissue evidence="2">Whole body</tissue>
    </source>
</reference>
<name>A0AA39FWS2_9HYME</name>
<gene>
    <name evidence="2" type="ORF">PV328_001355</name>
</gene>
<dbReference type="Proteomes" id="UP001168990">
    <property type="component" value="Unassembled WGS sequence"/>
</dbReference>
<accession>A0AA39FWS2</accession>
<comment type="caution">
    <text evidence="2">The sequence shown here is derived from an EMBL/GenBank/DDBJ whole genome shotgun (WGS) entry which is preliminary data.</text>
</comment>